<dbReference type="GO" id="GO:0046872">
    <property type="term" value="F:metal ion binding"/>
    <property type="evidence" value="ECO:0007669"/>
    <property type="project" value="UniProtKB-KW"/>
</dbReference>
<feature type="compositionally biased region" description="Polar residues" evidence="4">
    <location>
        <begin position="556"/>
        <end position="568"/>
    </location>
</feature>
<evidence type="ECO:0000256" key="3">
    <source>
        <dbReference type="SAM" id="Coils"/>
    </source>
</evidence>
<dbReference type="Proteomes" id="UP000682733">
    <property type="component" value="Unassembled WGS sequence"/>
</dbReference>
<dbReference type="InterPro" id="IPR002035">
    <property type="entry name" value="VWF_A"/>
</dbReference>
<dbReference type="Pfam" id="PF00092">
    <property type="entry name" value="VWA"/>
    <property type="match status" value="2"/>
</dbReference>
<dbReference type="InterPro" id="IPR052969">
    <property type="entry name" value="Thr-specific_kinase-like"/>
</dbReference>
<evidence type="ECO:0000256" key="4">
    <source>
        <dbReference type="SAM" id="MobiDB-lite"/>
    </source>
</evidence>
<dbReference type="PANTHER" id="PTHR47763">
    <property type="entry name" value="ALPHA-PROTEIN KINASE VWKA"/>
    <property type="match status" value="1"/>
</dbReference>
<feature type="coiled-coil region" evidence="3">
    <location>
        <begin position="1036"/>
        <end position="1087"/>
    </location>
</feature>
<comment type="cofactor">
    <cofactor evidence="1">
        <name>a divalent metal cation</name>
        <dbReference type="ChEBI" id="CHEBI:60240"/>
    </cofactor>
</comment>
<evidence type="ECO:0000313" key="6">
    <source>
        <dbReference type="EMBL" id="CAF0731581.1"/>
    </source>
</evidence>
<dbReference type="InterPro" id="IPR027806">
    <property type="entry name" value="HARBI1_dom"/>
</dbReference>
<dbReference type="SMART" id="SM00327">
    <property type="entry name" value="VWA"/>
    <property type="match status" value="2"/>
</dbReference>
<dbReference type="InterPro" id="IPR036465">
    <property type="entry name" value="vWFA_dom_sf"/>
</dbReference>
<feature type="domain" description="VWFA" evidence="5">
    <location>
        <begin position="1138"/>
        <end position="1276"/>
    </location>
</feature>
<dbReference type="EMBL" id="CAJNOK010000133">
    <property type="protein sequence ID" value="CAF0731581.1"/>
    <property type="molecule type" value="Genomic_DNA"/>
</dbReference>
<keyword evidence="3" id="KW-0175">Coiled coil</keyword>
<dbReference type="CDD" id="cd00198">
    <property type="entry name" value="vWFA"/>
    <property type="match status" value="2"/>
</dbReference>
<dbReference type="SUPFAM" id="SSF53300">
    <property type="entry name" value="vWA-like"/>
    <property type="match status" value="3"/>
</dbReference>
<dbReference type="PANTHER" id="PTHR47763:SF4">
    <property type="entry name" value="ALPHA-PROTEIN KINASE VWKA"/>
    <property type="match status" value="1"/>
</dbReference>
<evidence type="ECO:0000256" key="2">
    <source>
        <dbReference type="ARBA" id="ARBA00022723"/>
    </source>
</evidence>
<dbReference type="EMBL" id="CAJOBA010000133">
    <property type="protein sequence ID" value="CAF3507134.1"/>
    <property type="molecule type" value="Genomic_DNA"/>
</dbReference>
<gene>
    <name evidence="6" type="ORF">OVA965_LOCUS844</name>
    <name evidence="7" type="ORF">TMI583_LOCUS845</name>
</gene>
<dbReference type="PROSITE" id="PS50234">
    <property type="entry name" value="VWFA"/>
    <property type="match status" value="2"/>
</dbReference>
<sequence>MDIVEGRPKPLKSLTVSNYVEDLFKHSIQLPADTTSVSAKTWILRLLAGDSKDEKWTEMVAIPLRHADLSSTDRRQFTYEFGKYGKSTITLLITPSTTIRLFEMATETTEPEITDEIGKSMAATSKGTVLATSEDDVKKDRFSELRANYQLLTPFERNRQLGNSIMDLKFMCQEIESTTANAYKMPTVPTHYSIPKQDHLVSMPVAAMKEDMKLLNVSSPPTHHFLMIQLTSKYEDLNGKIVQTLDMLNKTVDDNELNEIQHGIGLEFDSADTLRQEMEKFKAIFRFEKLAAALSQLHDTSIVIQKALLSSRVFRQTLEGSLENLQRKAREAAQVEVETLALQAAELNQESEKQISSIVRQDELLLSETITCLAKATMVKNKIQATMNTLQQMAANNMRKEIDSLAKTTLPNIILTSLQLYQSLESIDKCSDDISGHIKRKCQEIQKDLLQVLDKLSASESLRKMWKLSKKNELVDDYDVPEDGNISDLNYQTQGQQQQTNLDNIKQLLQGFEDSKFEQGEIIGNPTLHKLGINLDNLLLNHESDLNSALDDDNENTNQKPNSDQSPSPTVPMMTANRDVVLDIDDRGLVKNSDPEISLPKAGIKQSSVVRVQVGADTDGKPEETKRKDDSSTVKISKQELEKLQKRSADTYANLLRSVNKYDIGKISENCDPEHVPETKLDKPRYALLARLTRNIQGMLLTRLRSALTKQYTKQQQQLEQNMLIDDLQFEFVFCVDNSGSMSGKKIREALNTLVILMETFHRLEWKFAVVRFGAEQKILKTLRHESMHDSVRSLPSATTNETLSLQQPLLARGQYILESFTTDEKTLPATALKQIAENKELFGKKPNVKRFIIMITDGISSQTDTELFTNELRKANADLYMVCIIPEMPKADERKFSDEYKTFAIEHEKKAKEFIQRVAPDRNQLIEIGQLDTLTKTVVNDLINIIEQSILLHADQSIVRQTTIATTSTTTKSANKFHRLTPFTLQNVRNVDLWTHPEVAFTGQLYVNDFRRKLEQQALQQQMDIDFSVASNEFVENFDATMDTLEKSYSNLEMNDSILVQTDKILQQIEQQLETYISELVRTMEDNILPSYKPTQSLPDTKGNRLFIPGIVKFICTQGQYNRIYLNQIGSPKPEYRIALLLDQSVSMTGPSYFSSVDILLSICAALNKVGIEDFNVFTFGKQVQLIKSYKQNYDRLFIHHLLNALKIDGETTLLSDAIFLASELLQQQSTHNNNHGPMFIFVLTDGYDRRGSFIHRIIAHAEQRSITVIGIGIGLESNGVCLSFNDWIIAQNPRLVCDALINWSNEQSDGRTPNDSLFHEEKTSRFRGDDNKLYSSTDEVWNEEMQTHFDAITQNTKRTIDLTFSSKVNNTPLTVEICFVMDCTGSMGGWIQACKQHINAIASGIQKDMKEKYDKDSVLRMAFVAYRDYTDSVRFDSIDFHATPNLGPVEAKIASQAASGGGDLCEDVQGGLDKALKLSWTKDRGSHAAQILIWVGDCPGHTPFCHNGGSGWDHYLGGLPDVPLMTDLITEIKNHTNEENILDWLQEKDTFVVDRGFHDVLPQIKAFGYNVYMPLFLPKNQKQFTTSEANSNRFVTKVRFVIECVNGRIKQWRFFNKVVPHSSLPFGHGYFSIVCSLINAFRPPFVQHTSAHEEIAREMQKKRDEKNKLLSKLNDKEFMKIKKWTSLKASDTAVDFPKFSKEELEKLTYSVFQVKMAKSYAVEHVNDDGEYAIRVSTDTKNL</sequence>
<evidence type="ECO:0000313" key="8">
    <source>
        <dbReference type="Proteomes" id="UP000677228"/>
    </source>
</evidence>
<reference evidence="6" key="1">
    <citation type="submission" date="2021-02" db="EMBL/GenBank/DDBJ databases">
        <authorList>
            <person name="Nowell W R."/>
        </authorList>
    </citation>
    <scope>NUCLEOTIDE SEQUENCE</scope>
</reference>
<feature type="coiled-coil region" evidence="3">
    <location>
        <begin position="315"/>
        <end position="350"/>
    </location>
</feature>
<proteinExistence type="predicted"/>
<comment type="caution">
    <text evidence="6">The sequence shown here is derived from an EMBL/GenBank/DDBJ whole genome shotgun (WGS) entry which is preliminary data.</text>
</comment>
<accession>A0A8S2CS99</accession>
<feature type="region of interest" description="Disordered" evidence="4">
    <location>
        <begin position="547"/>
        <end position="573"/>
    </location>
</feature>
<name>A0A8S2CS99_9BILA</name>
<keyword evidence="2" id="KW-0479">Metal-binding</keyword>
<protein>
    <recommendedName>
        <fullName evidence="5">VWFA domain-containing protein</fullName>
    </recommendedName>
</protein>
<dbReference type="Gene3D" id="3.40.50.410">
    <property type="entry name" value="von Willebrand factor, type A domain"/>
    <property type="match status" value="3"/>
</dbReference>
<evidence type="ECO:0000256" key="1">
    <source>
        <dbReference type="ARBA" id="ARBA00001968"/>
    </source>
</evidence>
<feature type="compositionally biased region" description="Basic and acidic residues" evidence="4">
    <location>
        <begin position="618"/>
        <end position="634"/>
    </location>
</feature>
<dbReference type="Pfam" id="PF13359">
    <property type="entry name" value="DDE_Tnp_4"/>
    <property type="match status" value="1"/>
</dbReference>
<evidence type="ECO:0000259" key="5">
    <source>
        <dbReference type="PROSITE" id="PS50234"/>
    </source>
</evidence>
<feature type="region of interest" description="Disordered" evidence="4">
    <location>
        <begin position="615"/>
        <end position="634"/>
    </location>
</feature>
<organism evidence="6 8">
    <name type="scientific">Didymodactylos carnosus</name>
    <dbReference type="NCBI Taxonomy" id="1234261"/>
    <lineage>
        <taxon>Eukaryota</taxon>
        <taxon>Metazoa</taxon>
        <taxon>Spiralia</taxon>
        <taxon>Gnathifera</taxon>
        <taxon>Rotifera</taxon>
        <taxon>Eurotatoria</taxon>
        <taxon>Bdelloidea</taxon>
        <taxon>Philodinida</taxon>
        <taxon>Philodinidae</taxon>
        <taxon>Didymodactylos</taxon>
    </lineage>
</organism>
<feature type="domain" description="VWFA" evidence="5">
    <location>
        <begin position="731"/>
        <end position="943"/>
    </location>
</feature>
<dbReference type="Proteomes" id="UP000677228">
    <property type="component" value="Unassembled WGS sequence"/>
</dbReference>
<evidence type="ECO:0000313" key="7">
    <source>
        <dbReference type="EMBL" id="CAF3507134.1"/>
    </source>
</evidence>